<keyword evidence="3 6" id="KW-0812">Transmembrane</keyword>
<feature type="transmembrane region" description="Helical" evidence="6">
    <location>
        <begin position="450"/>
        <end position="472"/>
    </location>
</feature>
<dbReference type="InterPro" id="IPR013057">
    <property type="entry name" value="AA_transpt_TM"/>
</dbReference>
<accession>A0AAV5R2V1</accession>
<evidence type="ECO:0000256" key="2">
    <source>
        <dbReference type="ARBA" id="ARBA00022448"/>
    </source>
</evidence>
<dbReference type="EMBL" id="BTGB01000003">
    <property type="protein sequence ID" value="GMM45779.1"/>
    <property type="molecule type" value="Genomic_DNA"/>
</dbReference>
<feature type="transmembrane region" description="Helical" evidence="6">
    <location>
        <begin position="183"/>
        <end position="204"/>
    </location>
</feature>
<sequence length="551" mass="61805">MSEEKVDISNDKIDTTYVSHEIGSTFSKDKVDEDFYLQEPDIHTRMFYAQRFIETQYEDIKSEKYFQRWNDFIFKSLKINSLNDNGVEYPKWENNNLSMRTGHWMVGVGLVTSEIMGAYLVPNSMSMLGFVPSNILLVVFFFVTLFSGGVIWWVFLLFDSPEYPVKTFADLAYIIGGQPFKQIVIFLQLIAVILSTGTIVIAAAQCAIILRTDRMCWVGLMALIAGLMMCISSIKKLSVIGKYCLVVSFCNYINLFVQLGYIGNDPPNWENAMSLLGVPQGAIETFAIVPGQSLMNRVVSVSNLSFVFAGSIVFPEVISEMKKPWEFWKSMCTAQSFILGIYLIYGNFIYAHQGQFSNVPAVFGVSDENALKGLGFMTFITSFIQGIFYGHIACKIIYKNYIPIFNKSIKLTSKSGMIIWIGVVIITWIAIFVIGAGVPQVGAVSSFTSALTMIPLTFVIPFILHISALYIATNENDIVDYKPFEPVTSHTSLVQFWKNGYSKYWLLSVFYTGLCLASLSLSGMGLWASVEYMKYIFSSTSADSFSCVSPV</sequence>
<evidence type="ECO:0000259" key="7">
    <source>
        <dbReference type="Pfam" id="PF01490"/>
    </source>
</evidence>
<proteinExistence type="predicted"/>
<evidence type="ECO:0000313" key="8">
    <source>
        <dbReference type="EMBL" id="GMM45779.1"/>
    </source>
</evidence>
<feature type="transmembrane region" description="Helical" evidence="6">
    <location>
        <begin position="504"/>
        <end position="528"/>
    </location>
</feature>
<dbReference type="Pfam" id="PF01490">
    <property type="entry name" value="Aa_trans"/>
    <property type="match status" value="1"/>
</dbReference>
<comment type="subcellular location">
    <subcellularLocation>
        <location evidence="1">Membrane</location>
    </subcellularLocation>
</comment>
<feature type="domain" description="Amino acid transporter transmembrane" evidence="7">
    <location>
        <begin position="101"/>
        <end position="469"/>
    </location>
</feature>
<evidence type="ECO:0000256" key="6">
    <source>
        <dbReference type="SAM" id="Phobius"/>
    </source>
</evidence>
<reference evidence="8 9" key="1">
    <citation type="journal article" date="2023" name="Elife">
        <title>Identification of key yeast species and microbe-microbe interactions impacting larval growth of Drosophila in the wild.</title>
        <authorList>
            <person name="Mure A."/>
            <person name="Sugiura Y."/>
            <person name="Maeda R."/>
            <person name="Honda K."/>
            <person name="Sakurai N."/>
            <person name="Takahashi Y."/>
            <person name="Watada M."/>
            <person name="Katoh T."/>
            <person name="Gotoh A."/>
            <person name="Gotoh Y."/>
            <person name="Taniguchi I."/>
            <person name="Nakamura K."/>
            <person name="Hayashi T."/>
            <person name="Katayama T."/>
            <person name="Uemura T."/>
            <person name="Hattori Y."/>
        </authorList>
    </citation>
    <scope>NUCLEOTIDE SEQUENCE [LARGE SCALE GENOMIC DNA]</scope>
    <source>
        <strain evidence="8 9">PK-24</strain>
    </source>
</reference>
<evidence type="ECO:0000256" key="1">
    <source>
        <dbReference type="ARBA" id="ARBA00004370"/>
    </source>
</evidence>
<feature type="transmembrane region" description="Helical" evidence="6">
    <location>
        <begin position="418"/>
        <end position="438"/>
    </location>
</feature>
<keyword evidence="2" id="KW-0813">Transport</keyword>
<feature type="transmembrane region" description="Helical" evidence="6">
    <location>
        <begin position="102"/>
        <end position="122"/>
    </location>
</feature>
<feature type="transmembrane region" description="Helical" evidence="6">
    <location>
        <begin position="134"/>
        <end position="155"/>
    </location>
</feature>
<feature type="transmembrane region" description="Helical" evidence="6">
    <location>
        <begin position="330"/>
        <end position="350"/>
    </location>
</feature>
<keyword evidence="5 6" id="KW-0472">Membrane</keyword>
<evidence type="ECO:0000256" key="3">
    <source>
        <dbReference type="ARBA" id="ARBA00022692"/>
    </source>
</evidence>
<keyword evidence="4 6" id="KW-1133">Transmembrane helix</keyword>
<dbReference type="PANTHER" id="PTHR48017">
    <property type="entry name" value="OS05G0424000 PROTEIN-RELATED"/>
    <property type="match status" value="1"/>
</dbReference>
<comment type="caution">
    <text evidence="8">The sequence shown here is derived from an EMBL/GenBank/DDBJ whole genome shotgun (WGS) entry which is preliminary data.</text>
</comment>
<protein>
    <recommendedName>
        <fullName evidence="7">Amino acid transporter transmembrane domain-containing protein</fullName>
    </recommendedName>
</protein>
<dbReference type="GO" id="GO:0016020">
    <property type="term" value="C:membrane"/>
    <property type="evidence" value="ECO:0007669"/>
    <property type="project" value="UniProtKB-SubCell"/>
</dbReference>
<keyword evidence="9" id="KW-1185">Reference proteome</keyword>
<feature type="transmembrane region" description="Helical" evidence="6">
    <location>
        <begin position="370"/>
        <end position="398"/>
    </location>
</feature>
<dbReference type="Proteomes" id="UP001378960">
    <property type="component" value="Unassembled WGS sequence"/>
</dbReference>
<organism evidence="8 9">
    <name type="scientific">Pichia kluyveri</name>
    <name type="common">Yeast</name>
    <dbReference type="NCBI Taxonomy" id="36015"/>
    <lineage>
        <taxon>Eukaryota</taxon>
        <taxon>Fungi</taxon>
        <taxon>Dikarya</taxon>
        <taxon>Ascomycota</taxon>
        <taxon>Saccharomycotina</taxon>
        <taxon>Pichiomycetes</taxon>
        <taxon>Pichiales</taxon>
        <taxon>Pichiaceae</taxon>
        <taxon>Pichia</taxon>
    </lineage>
</organism>
<name>A0AAV5R2V1_PICKL</name>
<evidence type="ECO:0000313" key="9">
    <source>
        <dbReference type="Proteomes" id="UP001378960"/>
    </source>
</evidence>
<gene>
    <name evidence="8" type="ORF">DAPK24_023540</name>
</gene>
<evidence type="ECO:0000256" key="5">
    <source>
        <dbReference type="ARBA" id="ARBA00023136"/>
    </source>
</evidence>
<evidence type="ECO:0000256" key="4">
    <source>
        <dbReference type="ARBA" id="ARBA00022989"/>
    </source>
</evidence>
<feature type="transmembrane region" description="Helical" evidence="6">
    <location>
        <begin position="216"/>
        <end position="234"/>
    </location>
</feature>
<dbReference type="AlphaFoldDB" id="A0AAV5R2V1"/>